<dbReference type="Gene3D" id="2.170.130.10">
    <property type="entry name" value="TonB-dependent receptor, plug domain"/>
    <property type="match status" value="1"/>
</dbReference>
<evidence type="ECO:0000313" key="11">
    <source>
        <dbReference type="EMBL" id="OZC02095.1"/>
    </source>
</evidence>
<evidence type="ECO:0000256" key="2">
    <source>
        <dbReference type="ARBA" id="ARBA00022448"/>
    </source>
</evidence>
<dbReference type="Pfam" id="PF13715">
    <property type="entry name" value="CarbopepD_reg_2"/>
    <property type="match status" value="1"/>
</dbReference>
<keyword evidence="4 8" id="KW-0812">Transmembrane</keyword>
<dbReference type="SUPFAM" id="SSF49464">
    <property type="entry name" value="Carboxypeptidase regulatory domain-like"/>
    <property type="match status" value="1"/>
</dbReference>
<feature type="signal peptide" evidence="9">
    <location>
        <begin position="1"/>
        <end position="34"/>
    </location>
</feature>
<dbReference type="Gene3D" id="2.60.40.1120">
    <property type="entry name" value="Carboxypeptidase-like, regulatory domain"/>
    <property type="match status" value="1"/>
</dbReference>
<dbReference type="PANTHER" id="PTHR30069:SF29">
    <property type="entry name" value="HEMOGLOBIN AND HEMOGLOBIN-HAPTOGLOBIN-BINDING PROTEIN 1-RELATED"/>
    <property type="match status" value="1"/>
</dbReference>
<feature type="domain" description="TonB-dependent receptor plug" evidence="10">
    <location>
        <begin position="139"/>
        <end position="257"/>
    </location>
</feature>
<evidence type="ECO:0000256" key="9">
    <source>
        <dbReference type="SAM" id="SignalP"/>
    </source>
</evidence>
<protein>
    <recommendedName>
        <fullName evidence="10">TonB-dependent receptor plug domain-containing protein</fullName>
    </recommendedName>
</protein>
<evidence type="ECO:0000256" key="3">
    <source>
        <dbReference type="ARBA" id="ARBA00022452"/>
    </source>
</evidence>
<dbReference type="EMBL" id="MQWB01000001">
    <property type="protein sequence ID" value="OZC02095.1"/>
    <property type="molecule type" value="Genomic_DNA"/>
</dbReference>
<evidence type="ECO:0000256" key="7">
    <source>
        <dbReference type="ARBA" id="ARBA00023237"/>
    </source>
</evidence>
<feature type="chain" id="PRO_5012559712" description="TonB-dependent receptor plug domain-containing protein" evidence="9">
    <location>
        <begin position="35"/>
        <end position="1037"/>
    </location>
</feature>
<dbReference type="AlphaFoldDB" id="A0A259TWF6"/>
<organism evidence="11 12">
    <name type="scientific">Rubricoccus marinus</name>
    <dbReference type="NCBI Taxonomy" id="716817"/>
    <lineage>
        <taxon>Bacteria</taxon>
        <taxon>Pseudomonadati</taxon>
        <taxon>Rhodothermota</taxon>
        <taxon>Rhodothermia</taxon>
        <taxon>Rhodothermales</taxon>
        <taxon>Rubricoccaceae</taxon>
        <taxon>Rubricoccus</taxon>
    </lineage>
</organism>
<dbReference type="InterPro" id="IPR039426">
    <property type="entry name" value="TonB-dep_rcpt-like"/>
</dbReference>
<keyword evidence="7 8" id="KW-0998">Cell outer membrane</keyword>
<dbReference type="InterPro" id="IPR036942">
    <property type="entry name" value="Beta-barrel_TonB_sf"/>
</dbReference>
<sequence length="1037" mass="110773">MRISIPSRAWSSLTKSLGLFGILLACLAANPAHAQQTGLISGQILDAESGDPVIGATVRIAALNRGAAADVDGNYSFAVPAGAYDLVASSVGYVTIERRVTVAAGQTVTLNLALQPDLDLLDEIVVTGALSERSIGRSEVAVSRVDVEALTEQNEYQDVSQLLNGKVAGVNVQPSSGNVGGGIRFNVRSGGGLNGSGQPLIFVDGVRIDDSQVTGFGVGGQGTSALADINPNDIESIDVLKGPAAAALYGTDASNGVVIITTKSGKIAGSGAAPFNITLRSTVGENSQQTEYTADNAFQTFEDANRIFQDGAIYENGVSISGGSQTVRYFGQYNRRDEEGIVPNNIFDRTSLRANFDAFPSDKLQLGVNFGFTQSATSRPQNDNNVIGFLGNTLLRPASYLFTDSIAVNAAENTQRSNRFLGSVEASYSPFKALTFRGNVGLDASDLRQDDSAPPGLAYPGVGTRGSRGIYNRERDQVSFAASGRYQFNATEELNLQTSIGLQGYDARTRSFNLQNFTFATDLITDIGTGTEYQASGEFQSGERQLGLLADQSISYGNLFNGSFGFRQDYATAIGGETPSIFYPFARGAVRLDALDATPSFFSLLKLRAAYGQSGQLPGTLNAQRLLYGAAVGGFGSGAVPAVIGNPDIKPERVSEFETGLDLELGNRLTAEFTYYIQRVTDSIVGVNQAPSTGQVASLVPLNVGRVDGQGIELGLRGTVLDMAAASLELGAVLSYQTNEVKELGINPFTLNPNAPLYDGFDVNVIRPGTCAYQTDVPDDYSPRQTAEDCPTFITDGLPRSGFYTTPVNGALFNDAGAYIGVDAGINEDNVDLYMDRLESGECEYNPTSGDSRCFYGTPYPEYNGSFTANISLFRDFRVYALFDWAVGLKVLNNTRNFQLAFGNDRERAELADQLGIGSTDDFPNLTPGTQEYTDAANAYARTSRNFDANLIEDADYIKFRELSISYDLAGLLRRVPQSPVRTAQFTIAGRNLFTSTPYSGVDPEVNFAGARSLSQGQDFLTLQNPRVIYATLTVGI</sequence>
<dbReference type="PANTHER" id="PTHR30069">
    <property type="entry name" value="TONB-DEPENDENT OUTER MEMBRANE RECEPTOR"/>
    <property type="match status" value="1"/>
</dbReference>
<evidence type="ECO:0000313" key="12">
    <source>
        <dbReference type="Proteomes" id="UP000216446"/>
    </source>
</evidence>
<evidence type="ECO:0000256" key="4">
    <source>
        <dbReference type="ARBA" id="ARBA00022692"/>
    </source>
</evidence>
<dbReference type="Proteomes" id="UP000216446">
    <property type="component" value="Unassembled WGS sequence"/>
</dbReference>
<reference evidence="11 12" key="1">
    <citation type="submission" date="2016-11" db="EMBL/GenBank/DDBJ databases">
        <title>Study of marine rhodopsin-containing bacteria.</title>
        <authorList>
            <person name="Yoshizawa S."/>
            <person name="Kumagai Y."/>
            <person name="Kogure K."/>
        </authorList>
    </citation>
    <scope>NUCLEOTIDE SEQUENCE [LARGE SCALE GENOMIC DNA]</scope>
    <source>
        <strain evidence="11 12">SG-29</strain>
    </source>
</reference>
<keyword evidence="3 8" id="KW-1134">Transmembrane beta strand</keyword>
<keyword evidence="12" id="KW-1185">Reference proteome</keyword>
<keyword evidence="2 8" id="KW-0813">Transport</keyword>
<dbReference type="GO" id="GO:0015344">
    <property type="term" value="F:siderophore uptake transmembrane transporter activity"/>
    <property type="evidence" value="ECO:0007669"/>
    <property type="project" value="TreeGrafter"/>
</dbReference>
<accession>A0A259TWF6</accession>
<dbReference type="OrthoDB" id="9768177at2"/>
<comment type="caution">
    <text evidence="11">The sequence shown here is derived from an EMBL/GenBank/DDBJ whole genome shotgun (WGS) entry which is preliminary data.</text>
</comment>
<name>A0A259TWF6_9BACT</name>
<dbReference type="GO" id="GO:0009279">
    <property type="term" value="C:cell outer membrane"/>
    <property type="evidence" value="ECO:0007669"/>
    <property type="project" value="UniProtKB-SubCell"/>
</dbReference>
<dbReference type="Gene3D" id="2.40.170.20">
    <property type="entry name" value="TonB-dependent receptor, beta-barrel domain"/>
    <property type="match status" value="1"/>
</dbReference>
<evidence type="ECO:0000256" key="1">
    <source>
        <dbReference type="ARBA" id="ARBA00004571"/>
    </source>
</evidence>
<gene>
    <name evidence="11" type="ORF">BSZ36_03310</name>
</gene>
<evidence type="ECO:0000256" key="5">
    <source>
        <dbReference type="ARBA" id="ARBA00022729"/>
    </source>
</evidence>
<comment type="subcellular location">
    <subcellularLocation>
        <location evidence="1 8">Cell outer membrane</location>
        <topology evidence="1 8">Multi-pass membrane protein</topology>
    </subcellularLocation>
</comment>
<dbReference type="InterPro" id="IPR023997">
    <property type="entry name" value="TonB-dep_OMP_SusC/RagA_CS"/>
</dbReference>
<dbReference type="RefSeq" id="WP_094545981.1">
    <property type="nucleotide sequence ID" value="NZ_MQWB01000001.1"/>
</dbReference>
<dbReference type="Pfam" id="PF07715">
    <property type="entry name" value="Plug"/>
    <property type="match status" value="1"/>
</dbReference>
<evidence type="ECO:0000256" key="6">
    <source>
        <dbReference type="ARBA" id="ARBA00023136"/>
    </source>
</evidence>
<keyword evidence="6 8" id="KW-0472">Membrane</keyword>
<dbReference type="PROSITE" id="PS51257">
    <property type="entry name" value="PROKAR_LIPOPROTEIN"/>
    <property type="match status" value="1"/>
</dbReference>
<dbReference type="SUPFAM" id="SSF56935">
    <property type="entry name" value="Porins"/>
    <property type="match status" value="1"/>
</dbReference>
<dbReference type="GO" id="GO:0044718">
    <property type="term" value="P:siderophore transmembrane transport"/>
    <property type="evidence" value="ECO:0007669"/>
    <property type="project" value="TreeGrafter"/>
</dbReference>
<evidence type="ECO:0000259" key="10">
    <source>
        <dbReference type="Pfam" id="PF07715"/>
    </source>
</evidence>
<dbReference type="PROSITE" id="PS52016">
    <property type="entry name" value="TONB_DEPENDENT_REC_3"/>
    <property type="match status" value="1"/>
</dbReference>
<evidence type="ECO:0000256" key="8">
    <source>
        <dbReference type="PROSITE-ProRule" id="PRU01360"/>
    </source>
</evidence>
<dbReference type="NCBIfam" id="TIGR04057">
    <property type="entry name" value="SusC_RagA_signa"/>
    <property type="match status" value="1"/>
</dbReference>
<comment type="similarity">
    <text evidence="8">Belongs to the TonB-dependent receptor family.</text>
</comment>
<keyword evidence="5 9" id="KW-0732">Signal</keyword>
<dbReference type="InterPro" id="IPR008969">
    <property type="entry name" value="CarboxyPept-like_regulatory"/>
</dbReference>
<dbReference type="InParanoid" id="A0A259TWF6"/>
<dbReference type="InterPro" id="IPR012910">
    <property type="entry name" value="Plug_dom"/>
</dbReference>
<proteinExistence type="inferred from homology"/>
<dbReference type="InterPro" id="IPR037066">
    <property type="entry name" value="Plug_dom_sf"/>
</dbReference>